<organism evidence="2 3">
    <name type="scientific">Gymnopilus junonius</name>
    <name type="common">Spectacular rustgill mushroom</name>
    <name type="synonym">Gymnopilus spectabilis subsp. junonius</name>
    <dbReference type="NCBI Taxonomy" id="109634"/>
    <lineage>
        <taxon>Eukaryota</taxon>
        <taxon>Fungi</taxon>
        <taxon>Dikarya</taxon>
        <taxon>Basidiomycota</taxon>
        <taxon>Agaricomycotina</taxon>
        <taxon>Agaricomycetes</taxon>
        <taxon>Agaricomycetidae</taxon>
        <taxon>Agaricales</taxon>
        <taxon>Agaricineae</taxon>
        <taxon>Hymenogastraceae</taxon>
        <taxon>Gymnopilus</taxon>
    </lineage>
</organism>
<evidence type="ECO:0008006" key="4">
    <source>
        <dbReference type="Google" id="ProtNLM"/>
    </source>
</evidence>
<evidence type="ECO:0000256" key="1">
    <source>
        <dbReference type="SAM" id="SignalP"/>
    </source>
</evidence>
<protein>
    <recommendedName>
        <fullName evidence="4">Secreted protein</fullName>
    </recommendedName>
</protein>
<dbReference type="AlphaFoldDB" id="A0A9P5TT26"/>
<evidence type="ECO:0000313" key="2">
    <source>
        <dbReference type="EMBL" id="KAF8911622.1"/>
    </source>
</evidence>
<name>A0A9P5TT26_GYMJU</name>
<evidence type="ECO:0000313" key="3">
    <source>
        <dbReference type="Proteomes" id="UP000724874"/>
    </source>
</evidence>
<keyword evidence="1" id="KW-0732">Signal</keyword>
<feature type="signal peptide" evidence="1">
    <location>
        <begin position="1"/>
        <end position="16"/>
    </location>
</feature>
<reference evidence="2" key="1">
    <citation type="submission" date="2020-11" db="EMBL/GenBank/DDBJ databases">
        <authorList>
            <consortium name="DOE Joint Genome Institute"/>
            <person name="Ahrendt S."/>
            <person name="Riley R."/>
            <person name="Andreopoulos W."/>
            <person name="LaButti K."/>
            <person name="Pangilinan J."/>
            <person name="Ruiz-duenas F.J."/>
            <person name="Barrasa J.M."/>
            <person name="Sanchez-Garcia M."/>
            <person name="Camarero S."/>
            <person name="Miyauchi S."/>
            <person name="Serrano A."/>
            <person name="Linde D."/>
            <person name="Babiker R."/>
            <person name="Drula E."/>
            <person name="Ayuso-Fernandez I."/>
            <person name="Pacheco R."/>
            <person name="Padilla G."/>
            <person name="Ferreira P."/>
            <person name="Barriuso J."/>
            <person name="Kellner H."/>
            <person name="Castanera R."/>
            <person name="Alfaro M."/>
            <person name="Ramirez L."/>
            <person name="Pisabarro A.G."/>
            <person name="Kuo A."/>
            <person name="Tritt A."/>
            <person name="Lipzen A."/>
            <person name="He G."/>
            <person name="Yan M."/>
            <person name="Ng V."/>
            <person name="Cullen D."/>
            <person name="Martin F."/>
            <person name="Rosso M.-N."/>
            <person name="Henrissat B."/>
            <person name="Hibbett D."/>
            <person name="Martinez A.T."/>
            <person name="Grigoriev I.V."/>
        </authorList>
    </citation>
    <scope>NUCLEOTIDE SEQUENCE</scope>
    <source>
        <strain evidence="2">AH 44721</strain>
    </source>
</reference>
<dbReference type="Proteomes" id="UP000724874">
    <property type="component" value="Unassembled WGS sequence"/>
</dbReference>
<proteinExistence type="predicted"/>
<gene>
    <name evidence="2" type="ORF">CPB84DRAFT_1762392</name>
</gene>
<accession>A0A9P5TT26</accession>
<feature type="chain" id="PRO_5040205038" description="Secreted protein" evidence="1">
    <location>
        <begin position="17"/>
        <end position="78"/>
    </location>
</feature>
<comment type="caution">
    <text evidence="2">The sequence shown here is derived from an EMBL/GenBank/DDBJ whole genome shotgun (WGS) entry which is preliminary data.</text>
</comment>
<keyword evidence="3" id="KW-1185">Reference proteome</keyword>
<sequence>MCFRVSVFCPLHLVIALHTGRHELNWFLFLSKKFWLISKAAKRGESTALHKKYDPSSLQILAYRRGVLQSKWSINAYL</sequence>
<dbReference type="EMBL" id="JADNYJ010000004">
    <property type="protein sequence ID" value="KAF8911622.1"/>
    <property type="molecule type" value="Genomic_DNA"/>
</dbReference>